<name>A0ABW3EYX1_9ACTN</name>
<dbReference type="PROSITE" id="PS50075">
    <property type="entry name" value="CARRIER"/>
    <property type="match status" value="1"/>
</dbReference>
<organism evidence="5 6">
    <name type="scientific">Actinomadura sediminis</name>
    <dbReference type="NCBI Taxonomy" id="1038904"/>
    <lineage>
        <taxon>Bacteria</taxon>
        <taxon>Bacillati</taxon>
        <taxon>Actinomycetota</taxon>
        <taxon>Actinomycetes</taxon>
        <taxon>Streptosporangiales</taxon>
        <taxon>Thermomonosporaceae</taxon>
        <taxon>Actinomadura</taxon>
    </lineage>
</organism>
<evidence type="ECO:0000256" key="1">
    <source>
        <dbReference type="ARBA" id="ARBA00022450"/>
    </source>
</evidence>
<comment type="caution">
    <text evidence="5">The sequence shown here is derived from an EMBL/GenBank/DDBJ whole genome shotgun (WGS) entry which is preliminary data.</text>
</comment>
<keyword evidence="2" id="KW-0597">Phosphoprotein</keyword>
<dbReference type="Gene3D" id="3.40.50.720">
    <property type="entry name" value="NAD(P)-binding Rossmann-like Domain"/>
    <property type="match status" value="1"/>
</dbReference>
<dbReference type="SUPFAM" id="SSF47336">
    <property type="entry name" value="ACP-like"/>
    <property type="match status" value="1"/>
</dbReference>
<keyword evidence="6" id="KW-1185">Reference proteome</keyword>
<dbReference type="RefSeq" id="WP_378305064.1">
    <property type="nucleotide sequence ID" value="NZ_JBHTJA010000100.1"/>
</dbReference>
<keyword evidence="1" id="KW-0596">Phosphopantetheine</keyword>
<gene>
    <name evidence="5" type="ORF">ACFQ11_30845</name>
</gene>
<dbReference type="CDD" id="cd08952">
    <property type="entry name" value="KR_1_SDR_x"/>
    <property type="match status" value="1"/>
</dbReference>
<dbReference type="SMART" id="SM00822">
    <property type="entry name" value="PKS_KR"/>
    <property type="match status" value="1"/>
</dbReference>
<dbReference type="SUPFAM" id="SSF51735">
    <property type="entry name" value="NAD(P)-binding Rossmann-fold domains"/>
    <property type="match status" value="1"/>
</dbReference>
<dbReference type="Gene3D" id="1.10.1200.10">
    <property type="entry name" value="ACP-like"/>
    <property type="match status" value="1"/>
</dbReference>
<dbReference type="Pfam" id="PF00550">
    <property type="entry name" value="PP-binding"/>
    <property type="match status" value="1"/>
</dbReference>
<dbReference type="EMBL" id="JBHTJA010000100">
    <property type="protein sequence ID" value="MFD0904815.1"/>
    <property type="molecule type" value="Genomic_DNA"/>
</dbReference>
<dbReference type="InterPro" id="IPR036736">
    <property type="entry name" value="ACP-like_sf"/>
</dbReference>
<sequence>RLAADGAAHLVLVSRRGLDAAGARDLADELAAAGTRVTVAACDVADRDALRDLLDGLPEPVTAVVHAAGVLPEPGPLTGGGGRDALAAAAPAKVAGARNLDELLGDRPLEAFVLFSSGAAVWGSAGQAAYAGANAYLDALAARRRARGRAATCVAWGSWGGGGMVDEGTAAYLRRLGVDEMPPELAVRALWQALAHDEPHLVVTDTDWARFVPPYTLGRARPLLDDLPDARAAAAGGDAADAEPGDGADLADRLAGLTPPERERVLLDLVRSLTAALLGHDVGDVEPGRAFKDLGFDSVAAVEFRNRLSRAAGVRLPATLVFDHPTAAAIAAHLAAALSGGAGTAAAGGGSAPLPARLDRLKSELVAVPPAAVAAVGLLDRLRAMTARLGAAAGDDPAAGVESRLADADADDVLAFIDKEFGAR</sequence>
<protein>
    <submittedName>
        <fullName evidence="5">Beta-ketoacyl reductase</fullName>
    </submittedName>
</protein>
<evidence type="ECO:0000313" key="5">
    <source>
        <dbReference type="EMBL" id="MFD0904815.1"/>
    </source>
</evidence>
<dbReference type="PANTHER" id="PTHR43775:SF51">
    <property type="entry name" value="INACTIVE PHENOLPHTHIOCEROL SYNTHESIS POLYKETIDE SYNTHASE TYPE I PKS1-RELATED"/>
    <property type="match status" value="1"/>
</dbReference>
<dbReference type="InterPro" id="IPR009081">
    <property type="entry name" value="PP-bd_ACP"/>
</dbReference>
<evidence type="ECO:0000256" key="2">
    <source>
        <dbReference type="ARBA" id="ARBA00022553"/>
    </source>
</evidence>
<feature type="domain" description="Carrier" evidence="4">
    <location>
        <begin position="261"/>
        <end position="338"/>
    </location>
</feature>
<evidence type="ECO:0000259" key="4">
    <source>
        <dbReference type="PROSITE" id="PS50075"/>
    </source>
</evidence>
<dbReference type="InterPro" id="IPR050091">
    <property type="entry name" value="PKS_NRPS_Biosynth_Enz"/>
</dbReference>
<dbReference type="Pfam" id="PF08659">
    <property type="entry name" value="KR"/>
    <property type="match status" value="1"/>
</dbReference>
<accession>A0ABW3EYX1</accession>
<dbReference type="SMART" id="SM00823">
    <property type="entry name" value="PKS_PP"/>
    <property type="match status" value="1"/>
</dbReference>
<dbReference type="SMART" id="SM01294">
    <property type="entry name" value="PKS_PP_betabranch"/>
    <property type="match status" value="1"/>
</dbReference>
<dbReference type="PANTHER" id="PTHR43775">
    <property type="entry name" value="FATTY ACID SYNTHASE"/>
    <property type="match status" value="1"/>
</dbReference>
<feature type="non-terminal residue" evidence="5">
    <location>
        <position position="1"/>
    </location>
</feature>
<dbReference type="InterPro" id="IPR020806">
    <property type="entry name" value="PKS_PP-bd"/>
</dbReference>
<dbReference type="InterPro" id="IPR057326">
    <property type="entry name" value="KR_dom"/>
</dbReference>
<reference evidence="6" key="1">
    <citation type="journal article" date="2019" name="Int. J. Syst. Evol. Microbiol.">
        <title>The Global Catalogue of Microorganisms (GCM) 10K type strain sequencing project: providing services to taxonomists for standard genome sequencing and annotation.</title>
        <authorList>
            <consortium name="The Broad Institute Genomics Platform"/>
            <consortium name="The Broad Institute Genome Sequencing Center for Infectious Disease"/>
            <person name="Wu L."/>
            <person name="Ma J."/>
        </authorList>
    </citation>
    <scope>NUCLEOTIDE SEQUENCE [LARGE SCALE GENOMIC DNA]</scope>
    <source>
        <strain evidence="6">JCM 31202</strain>
    </source>
</reference>
<dbReference type="InterPro" id="IPR036291">
    <property type="entry name" value="NAD(P)-bd_dom_sf"/>
</dbReference>
<evidence type="ECO:0000313" key="6">
    <source>
        <dbReference type="Proteomes" id="UP001596972"/>
    </source>
</evidence>
<keyword evidence="3" id="KW-0808">Transferase</keyword>
<proteinExistence type="predicted"/>
<dbReference type="Proteomes" id="UP001596972">
    <property type="component" value="Unassembled WGS sequence"/>
</dbReference>
<evidence type="ECO:0000256" key="3">
    <source>
        <dbReference type="ARBA" id="ARBA00022679"/>
    </source>
</evidence>
<dbReference type="InterPro" id="IPR013968">
    <property type="entry name" value="PKS_KR"/>
</dbReference>